<organism evidence="2 3">
    <name type="scientific">Pyrus ussuriensis x Pyrus communis</name>
    <dbReference type="NCBI Taxonomy" id="2448454"/>
    <lineage>
        <taxon>Eukaryota</taxon>
        <taxon>Viridiplantae</taxon>
        <taxon>Streptophyta</taxon>
        <taxon>Embryophyta</taxon>
        <taxon>Tracheophyta</taxon>
        <taxon>Spermatophyta</taxon>
        <taxon>Magnoliopsida</taxon>
        <taxon>eudicotyledons</taxon>
        <taxon>Gunneridae</taxon>
        <taxon>Pentapetalae</taxon>
        <taxon>rosids</taxon>
        <taxon>fabids</taxon>
        <taxon>Rosales</taxon>
        <taxon>Rosaceae</taxon>
        <taxon>Amygdaloideae</taxon>
        <taxon>Maleae</taxon>
        <taxon>Pyrus</taxon>
    </lineage>
</organism>
<dbReference type="InterPro" id="IPR038718">
    <property type="entry name" value="SNF2-like_sf"/>
</dbReference>
<sequence length="265" mass="30163">MRFPSSSMVLTLNFPTLHRTKWERVLLPTTPSQSPPHPLLILASSSPVAFLLSFRSASKPQQLSHNDEDFDSDCVEIKHELEENDSDCVVIKNELEDDDADELTDRASDYTSHSSEYEQDNICVAQGDEYHAFEGTAKEHWDPMRSYYQKKLWSMLEFMMPDLFTAKDVDMKKLLIGEDRDLIGHMKSILGPFILRRLKSDVMQQEVPKIQWLITRRRSVTNVHPAFSVAIALVVSAPLIRELAPFTEATLTASQIAVQEAAREA</sequence>
<feature type="domain" description="SNF2 N-terminal" evidence="1">
    <location>
        <begin position="150"/>
        <end position="210"/>
    </location>
</feature>
<evidence type="ECO:0000313" key="3">
    <source>
        <dbReference type="Proteomes" id="UP000327157"/>
    </source>
</evidence>
<dbReference type="AlphaFoldDB" id="A0A5N5H3G7"/>
<reference evidence="3" key="2">
    <citation type="submission" date="2019-10" db="EMBL/GenBank/DDBJ databases">
        <title>A de novo genome assembly of a pear dwarfing rootstock.</title>
        <authorList>
            <person name="Wang F."/>
            <person name="Wang J."/>
            <person name="Li S."/>
            <person name="Zhang Y."/>
            <person name="Fang M."/>
            <person name="Ma L."/>
            <person name="Zhao Y."/>
            <person name="Jiang S."/>
        </authorList>
    </citation>
    <scope>NUCLEOTIDE SEQUENCE [LARGE SCALE GENOMIC DNA]</scope>
</reference>
<accession>A0A5N5H3G7</accession>
<evidence type="ECO:0000259" key="1">
    <source>
        <dbReference type="Pfam" id="PF00176"/>
    </source>
</evidence>
<evidence type="ECO:0000313" key="2">
    <source>
        <dbReference type="EMBL" id="KAB2622456.1"/>
    </source>
</evidence>
<dbReference type="OrthoDB" id="3231855at2759"/>
<dbReference type="EMBL" id="SMOL01000231">
    <property type="protein sequence ID" value="KAB2622456.1"/>
    <property type="molecule type" value="Genomic_DNA"/>
</dbReference>
<reference evidence="2 3" key="3">
    <citation type="submission" date="2019-11" db="EMBL/GenBank/DDBJ databases">
        <title>A de novo genome assembly of a pear dwarfing rootstock.</title>
        <authorList>
            <person name="Wang F."/>
            <person name="Wang J."/>
            <person name="Li S."/>
            <person name="Zhang Y."/>
            <person name="Fang M."/>
            <person name="Ma L."/>
            <person name="Zhao Y."/>
            <person name="Jiang S."/>
        </authorList>
    </citation>
    <scope>NUCLEOTIDE SEQUENCE [LARGE SCALE GENOMIC DNA]</scope>
    <source>
        <strain evidence="2">S2</strain>
        <tissue evidence="2">Leaf</tissue>
    </source>
</reference>
<reference evidence="2 3" key="1">
    <citation type="submission" date="2019-09" db="EMBL/GenBank/DDBJ databases">
        <authorList>
            <person name="Ou C."/>
        </authorList>
    </citation>
    <scope>NUCLEOTIDE SEQUENCE [LARGE SCALE GENOMIC DNA]</scope>
    <source>
        <strain evidence="2">S2</strain>
        <tissue evidence="2">Leaf</tissue>
    </source>
</reference>
<protein>
    <recommendedName>
        <fullName evidence="1">SNF2 N-terminal domain-containing protein</fullName>
    </recommendedName>
</protein>
<dbReference type="Proteomes" id="UP000327157">
    <property type="component" value="Chromosome 4"/>
</dbReference>
<dbReference type="InterPro" id="IPR000330">
    <property type="entry name" value="SNF2_N"/>
</dbReference>
<dbReference type="GO" id="GO:0005524">
    <property type="term" value="F:ATP binding"/>
    <property type="evidence" value="ECO:0007669"/>
    <property type="project" value="InterPro"/>
</dbReference>
<gene>
    <name evidence="2" type="ORF">D8674_024638</name>
</gene>
<keyword evidence="3" id="KW-1185">Reference proteome</keyword>
<proteinExistence type="predicted"/>
<name>A0A5N5H3G7_9ROSA</name>
<dbReference type="Gene3D" id="3.40.50.10810">
    <property type="entry name" value="Tandem AAA-ATPase domain"/>
    <property type="match status" value="1"/>
</dbReference>
<dbReference type="Pfam" id="PF00176">
    <property type="entry name" value="SNF2-rel_dom"/>
    <property type="match status" value="1"/>
</dbReference>
<comment type="caution">
    <text evidence="2">The sequence shown here is derived from an EMBL/GenBank/DDBJ whole genome shotgun (WGS) entry which is preliminary data.</text>
</comment>